<sequence>MTVQELTFMFTQARKHTPEHVNELLDFAKRAYVQNEISFNDYRSLMRELELQGAVIPEDFKQLS</sequence>
<organism evidence="1 2">
    <name type="scientific">Mesobacillus maritimus</name>
    <dbReference type="NCBI Taxonomy" id="1643336"/>
    <lineage>
        <taxon>Bacteria</taxon>
        <taxon>Bacillati</taxon>
        <taxon>Bacillota</taxon>
        <taxon>Bacilli</taxon>
        <taxon>Bacillales</taxon>
        <taxon>Bacillaceae</taxon>
        <taxon>Mesobacillus</taxon>
    </lineage>
</organism>
<reference evidence="1 2" key="1">
    <citation type="submission" date="2020-07" db="EMBL/GenBank/DDBJ databases">
        <title>Fungal Genomes of the International Space Station.</title>
        <authorList>
            <person name="Seuylemezian A."/>
            <person name="Singh N.K."/>
            <person name="Wood J."/>
            <person name="Venkateswaran K."/>
        </authorList>
    </citation>
    <scope>NUCLEOTIDE SEQUENCE [LARGE SCALE GENOMIC DNA]</scope>
    <source>
        <strain evidence="1 2">PL-B2</strain>
    </source>
</reference>
<gene>
    <name evidence="1" type="ORF">H0185_07180</name>
</gene>
<evidence type="ECO:0000313" key="1">
    <source>
        <dbReference type="EMBL" id="MBY0096587.1"/>
    </source>
</evidence>
<dbReference type="Proteomes" id="UP000769780">
    <property type="component" value="Unassembled WGS sequence"/>
</dbReference>
<dbReference type="Pfam" id="PF14178">
    <property type="entry name" value="YppF"/>
    <property type="match status" value="1"/>
</dbReference>
<dbReference type="InterPro" id="IPR025553">
    <property type="entry name" value="YppF"/>
</dbReference>
<accession>A0ABS7K2V6</accession>
<dbReference type="RefSeq" id="WP_221872578.1">
    <property type="nucleotide sequence ID" value="NZ_JACWFH010000008.1"/>
</dbReference>
<evidence type="ECO:0000313" key="2">
    <source>
        <dbReference type="Proteomes" id="UP000769780"/>
    </source>
</evidence>
<proteinExistence type="predicted"/>
<dbReference type="EMBL" id="JACWFH010000008">
    <property type="protein sequence ID" value="MBY0096587.1"/>
    <property type="molecule type" value="Genomic_DNA"/>
</dbReference>
<evidence type="ECO:0008006" key="3">
    <source>
        <dbReference type="Google" id="ProtNLM"/>
    </source>
</evidence>
<protein>
    <recommendedName>
        <fullName evidence="3">YppF-like protein</fullName>
    </recommendedName>
</protein>
<comment type="caution">
    <text evidence="1">The sequence shown here is derived from an EMBL/GenBank/DDBJ whole genome shotgun (WGS) entry which is preliminary data.</text>
</comment>
<name>A0ABS7K2V6_9BACI</name>
<keyword evidence="2" id="KW-1185">Reference proteome</keyword>